<dbReference type="SMART" id="SM00382">
    <property type="entry name" value="AAA"/>
    <property type="match status" value="1"/>
</dbReference>
<dbReference type="InterPro" id="IPR017871">
    <property type="entry name" value="ABC_transporter-like_CS"/>
</dbReference>
<dbReference type="Pfam" id="PF02687">
    <property type="entry name" value="FtsX"/>
    <property type="match status" value="1"/>
</dbReference>
<dbReference type="GO" id="GO:0005886">
    <property type="term" value="C:plasma membrane"/>
    <property type="evidence" value="ECO:0007669"/>
    <property type="project" value="UniProtKB-SubCell"/>
</dbReference>
<dbReference type="InterPro" id="IPR003838">
    <property type="entry name" value="ABC3_permease_C"/>
</dbReference>
<dbReference type="EMBL" id="DVJK01000036">
    <property type="protein sequence ID" value="HIS66161.1"/>
    <property type="molecule type" value="Genomic_DNA"/>
</dbReference>
<dbReference type="Gene3D" id="3.40.50.300">
    <property type="entry name" value="P-loop containing nucleotide triphosphate hydrolases"/>
    <property type="match status" value="1"/>
</dbReference>
<dbReference type="InterPro" id="IPR003593">
    <property type="entry name" value="AAA+_ATPase"/>
</dbReference>
<dbReference type="PANTHER" id="PTHR42798">
    <property type="entry name" value="LIPOPROTEIN-RELEASING SYSTEM ATP-BINDING PROTEIN LOLD"/>
    <property type="match status" value="1"/>
</dbReference>
<dbReference type="CDD" id="cd03255">
    <property type="entry name" value="ABC_MJ0796_LolCDE_FtsE"/>
    <property type="match status" value="1"/>
</dbReference>
<comment type="caution">
    <text evidence="13">The sequence shown here is derived from an EMBL/GenBank/DDBJ whole genome shotgun (WGS) entry which is preliminary data.</text>
</comment>
<keyword evidence="8 11" id="KW-0472">Membrane</keyword>
<evidence type="ECO:0000313" key="13">
    <source>
        <dbReference type="EMBL" id="HIS66161.1"/>
    </source>
</evidence>
<dbReference type="GO" id="GO:0016887">
    <property type="term" value="F:ATP hydrolysis activity"/>
    <property type="evidence" value="ECO:0007669"/>
    <property type="project" value="InterPro"/>
</dbReference>
<feature type="transmembrane region" description="Helical" evidence="11">
    <location>
        <begin position="900"/>
        <end position="924"/>
    </location>
</feature>
<evidence type="ECO:0000256" key="4">
    <source>
        <dbReference type="ARBA" id="ARBA00022692"/>
    </source>
</evidence>
<feature type="transmembrane region" description="Helical" evidence="11">
    <location>
        <begin position="265"/>
        <end position="284"/>
    </location>
</feature>
<reference evidence="13" key="2">
    <citation type="journal article" date="2021" name="PeerJ">
        <title>Extensive microbial diversity within the chicken gut microbiome revealed by metagenomics and culture.</title>
        <authorList>
            <person name="Gilroy R."/>
            <person name="Ravi A."/>
            <person name="Getino M."/>
            <person name="Pursley I."/>
            <person name="Horton D.L."/>
            <person name="Alikhan N.F."/>
            <person name="Baker D."/>
            <person name="Gharbi K."/>
            <person name="Hall N."/>
            <person name="Watson M."/>
            <person name="Adriaenssens E.M."/>
            <person name="Foster-Nyarko E."/>
            <person name="Jarju S."/>
            <person name="Secka A."/>
            <person name="Antonio M."/>
            <person name="Oren A."/>
            <person name="Chaudhuri R.R."/>
            <person name="La Ragione R."/>
            <person name="Hildebrand F."/>
            <person name="Pallen M.J."/>
        </authorList>
    </citation>
    <scope>NUCLEOTIDE SEQUENCE</scope>
    <source>
        <strain evidence="13">ChiHjej10B9-9673</strain>
    </source>
</reference>
<feature type="transmembrane region" description="Helical" evidence="11">
    <location>
        <begin position="850"/>
        <end position="879"/>
    </location>
</feature>
<dbReference type="Proteomes" id="UP000824001">
    <property type="component" value="Unassembled WGS sequence"/>
</dbReference>
<keyword evidence="4 11" id="KW-0812">Transmembrane</keyword>
<dbReference type="GO" id="GO:0022857">
    <property type="term" value="F:transmembrane transporter activity"/>
    <property type="evidence" value="ECO:0007669"/>
    <property type="project" value="UniProtKB-ARBA"/>
</dbReference>
<dbReference type="PANTHER" id="PTHR42798:SF6">
    <property type="entry name" value="CELL DIVISION ATP-BINDING PROTEIN FTSE"/>
    <property type="match status" value="1"/>
</dbReference>
<dbReference type="GO" id="GO:0098796">
    <property type="term" value="C:membrane protein complex"/>
    <property type="evidence" value="ECO:0007669"/>
    <property type="project" value="UniProtKB-ARBA"/>
</dbReference>
<gene>
    <name evidence="13" type="ORF">IAC18_01230</name>
</gene>
<evidence type="ECO:0000256" key="6">
    <source>
        <dbReference type="ARBA" id="ARBA00022840"/>
    </source>
</evidence>
<dbReference type="AlphaFoldDB" id="A0A9D1FCJ0"/>
<evidence type="ECO:0000256" key="9">
    <source>
        <dbReference type="ARBA" id="ARBA00038388"/>
    </source>
</evidence>
<sequence length="984" mass="107941">MLTLKDIRKDYAAGDMTVHALRGVSISFRESEFVSILGPSGCGKTTLLNIIGGLDQYTEGDLVINGRSTKEYKDRDWDTYRNHTIGFVFQTYNLIPHQSVLANVELALTISGVDKAERRERAIKVLERVGLGDQLSKKPNQMSGGQMQRVAIARALINDPDILLADEPTGALDSETSVQIMELLKEIAKDKLVIMVTHNPELADRYSTRIVKLLDGEITGDSMPFNPEDAEPPREDAGKKKPSMSFATALSLSFNNLKTKKGRTILTAFAGSIGIIGIALILSLSNGIQAYIDQVQEDTLSTYPLTIEAEAADLSSLMQAMAGAGEGQEEHGLDKVYSNVIMYDLMDNLTNMDTETNDLESFKKFLDKNGGGIRDYTSAIQYVYNSNFDIYTKDTDGAVVKSDVVSLLNELMSGIYGGDFSSYFNSDMGSFFTGFETWTEMLPGDNGELINSTLTSQYDVIYGSWPQNYDEVVLIVDQNNEVSDLVLYTLGLRSEEELTSSLEGYLDGEAADMSVESWSYEDICGRSFKLVGYYDKYVYDAETGTYTDVSGSEAGLDYLFENEDVGVTLKISGIVRQNPDAVAGMMQSGAIGYTSALTDYVIEDAADSDVIVDQMANPDYDVMTGLPFLTGDEPEPTAEEIREEVDGYVASLNEADSAALFVEITAAPSDDYLDAAADAAVSGLSREDIEEMMTEGYAEEMGVDAASVQDYINGMDDETLMGYVREMIREAISEQYSEAVRGELAAMSEKQLAMALEMSELTDWQYEYIYNELMPARWSEGSYEENLELLGYVDLESPDAINLYAVSFADKDEIARIIDEYNASADEERQISYTDYVAILMSSISTIINAISYVLIAFVAISLVVSSIMIGIITYISVLERTKEIGILRAIGASKRDVSNVFNAETLIEGLAAGLIGIGMTLLLNIPINMIVRHLTGIESLRAILPALGGALLIVISMFLTFIAGLIPSRFAAKRDPVEALRTE</sequence>
<protein>
    <submittedName>
        <fullName evidence="13">ABC transporter ATP-binding protein/permease</fullName>
    </submittedName>
</protein>
<dbReference type="Pfam" id="PF00005">
    <property type="entry name" value="ABC_tran"/>
    <property type="match status" value="1"/>
</dbReference>
<dbReference type="SUPFAM" id="SSF52540">
    <property type="entry name" value="P-loop containing nucleoside triphosphate hydrolases"/>
    <property type="match status" value="1"/>
</dbReference>
<evidence type="ECO:0000259" key="12">
    <source>
        <dbReference type="PROSITE" id="PS50893"/>
    </source>
</evidence>
<feature type="domain" description="ABC transporter" evidence="12">
    <location>
        <begin position="2"/>
        <end position="240"/>
    </location>
</feature>
<dbReference type="GO" id="GO:0005524">
    <property type="term" value="F:ATP binding"/>
    <property type="evidence" value="ECO:0007669"/>
    <property type="project" value="UniProtKB-KW"/>
</dbReference>
<feature type="region of interest" description="Disordered" evidence="10">
    <location>
        <begin position="221"/>
        <end position="241"/>
    </location>
</feature>
<keyword evidence="3" id="KW-1003">Cell membrane</keyword>
<dbReference type="InterPro" id="IPR003439">
    <property type="entry name" value="ABC_transporter-like_ATP-bd"/>
</dbReference>
<evidence type="ECO:0000256" key="5">
    <source>
        <dbReference type="ARBA" id="ARBA00022741"/>
    </source>
</evidence>
<keyword evidence="2" id="KW-0813">Transport</keyword>
<feature type="transmembrane region" description="Helical" evidence="11">
    <location>
        <begin position="944"/>
        <end position="967"/>
    </location>
</feature>
<keyword evidence="7 11" id="KW-1133">Transmembrane helix</keyword>
<dbReference type="InterPro" id="IPR017911">
    <property type="entry name" value="MacB-like_ATP-bd"/>
</dbReference>
<organism evidence="13 14">
    <name type="scientific">Candidatus Scatomorpha merdipullorum</name>
    <dbReference type="NCBI Taxonomy" id="2840927"/>
    <lineage>
        <taxon>Bacteria</taxon>
        <taxon>Bacillati</taxon>
        <taxon>Bacillota</taxon>
        <taxon>Clostridia</taxon>
        <taxon>Eubacteriales</taxon>
        <taxon>Candidatus Scatomorpha</taxon>
    </lineage>
</organism>
<evidence type="ECO:0000256" key="3">
    <source>
        <dbReference type="ARBA" id="ARBA00022475"/>
    </source>
</evidence>
<evidence type="ECO:0000256" key="11">
    <source>
        <dbReference type="SAM" id="Phobius"/>
    </source>
</evidence>
<dbReference type="FunFam" id="3.40.50.300:FF:000032">
    <property type="entry name" value="Export ABC transporter ATP-binding protein"/>
    <property type="match status" value="1"/>
</dbReference>
<keyword evidence="6 13" id="KW-0067">ATP-binding</keyword>
<evidence type="ECO:0000256" key="1">
    <source>
        <dbReference type="ARBA" id="ARBA00004429"/>
    </source>
</evidence>
<evidence type="ECO:0000256" key="2">
    <source>
        <dbReference type="ARBA" id="ARBA00022448"/>
    </source>
</evidence>
<evidence type="ECO:0000256" key="10">
    <source>
        <dbReference type="SAM" id="MobiDB-lite"/>
    </source>
</evidence>
<name>A0A9D1FCJ0_9FIRM</name>
<accession>A0A9D1FCJ0</accession>
<dbReference type="PROSITE" id="PS50893">
    <property type="entry name" value="ABC_TRANSPORTER_2"/>
    <property type="match status" value="1"/>
</dbReference>
<keyword evidence="5" id="KW-0547">Nucleotide-binding</keyword>
<reference evidence="13" key="1">
    <citation type="submission" date="2020-10" db="EMBL/GenBank/DDBJ databases">
        <authorList>
            <person name="Gilroy R."/>
        </authorList>
    </citation>
    <scope>NUCLEOTIDE SEQUENCE</scope>
    <source>
        <strain evidence="13">ChiHjej10B9-9673</strain>
    </source>
</reference>
<evidence type="ECO:0000313" key="14">
    <source>
        <dbReference type="Proteomes" id="UP000824001"/>
    </source>
</evidence>
<proteinExistence type="inferred from homology"/>
<dbReference type="PROSITE" id="PS00211">
    <property type="entry name" value="ABC_TRANSPORTER_1"/>
    <property type="match status" value="1"/>
</dbReference>
<dbReference type="InterPro" id="IPR027417">
    <property type="entry name" value="P-loop_NTPase"/>
</dbReference>
<evidence type="ECO:0000256" key="7">
    <source>
        <dbReference type="ARBA" id="ARBA00022989"/>
    </source>
</evidence>
<comment type="subcellular location">
    <subcellularLocation>
        <location evidence="1">Cell inner membrane</location>
        <topology evidence="1">Multi-pass membrane protein</topology>
    </subcellularLocation>
</comment>
<comment type="similarity">
    <text evidence="9">Belongs to the ABC transporter superfamily. Macrolide exporter (TC 3.A.1.122) family.</text>
</comment>
<evidence type="ECO:0000256" key="8">
    <source>
        <dbReference type="ARBA" id="ARBA00023136"/>
    </source>
</evidence>